<dbReference type="EMBL" id="BDQA01000596">
    <property type="protein sequence ID" value="GBH22073.1"/>
    <property type="molecule type" value="Genomic_RNA"/>
</dbReference>
<accession>A0A2V0R9U1</accession>
<feature type="region of interest" description="Disordered" evidence="1">
    <location>
        <begin position="1"/>
        <end position="26"/>
    </location>
</feature>
<evidence type="ECO:0000313" key="2">
    <source>
        <dbReference type="EMBL" id="GBH22073.1"/>
    </source>
</evidence>
<dbReference type="AlphaFoldDB" id="A0A2V0R9U1"/>
<name>A0A2V0R9U1_9ZZZZ</name>
<protein>
    <submittedName>
        <fullName evidence="2">Uncharacterized protein</fullName>
    </submittedName>
</protein>
<organism evidence="2">
    <name type="scientific">viral metagenome</name>
    <dbReference type="NCBI Taxonomy" id="1070528"/>
    <lineage>
        <taxon>unclassified sequences</taxon>
        <taxon>metagenomes</taxon>
        <taxon>organismal metagenomes</taxon>
    </lineage>
</organism>
<proteinExistence type="predicted"/>
<reference evidence="2" key="1">
    <citation type="submission" date="2017-04" db="EMBL/GenBank/DDBJ databases">
        <title>Unveiling RNA virosphere associated with marine microorganisms.</title>
        <authorList>
            <person name="Urayama S."/>
            <person name="Takaki Y."/>
            <person name="Nishi S."/>
            <person name="Yoshida Y."/>
            <person name="Deguchi S."/>
            <person name="Takai K."/>
            <person name="Nunoura T."/>
        </authorList>
    </citation>
    <scope>NUCLEOTIDE SEQUENCE</scope>
</reference>
<evidence type="ECO:0000256" key="1">
    <source>
        <dbReference type="SAM" id="MobiDB-lite"/>
    </source>
</evidence>
<sequence length="155" mass="16806">MAGKKTPTARTGKKDAQGRIGGPLLPPVEQPEKAASGWFVQGAHGWLRSRSYSPHARGNILVTLRATYARTLPAGGAEDLPVTFELALAGDEVRVLNFQFRLWVEQGGRDLSERAAQSLLESDNIGRPRVPNTTAEVLALAVMRAFFSNLRALVT</sequence>
<comment type="caution">
    <text evidence="2">The sequence shown here is derived from an EMBL/GenBank/DDBJ whole genome shotgun (WGS) entry which is preliminary data.</text>
</comment>